<evidence type="ECO:0000313" key="4">
    <source>
        <dbReference type="EMBL" id="RXT27199.1"/>
    </source>
</evidence>
<evidence type="ECO:0000256" key="1">
    <source>
        <dbReference type="SAM" id="Coils"/>
    </source>
</evidence>
<evidence type="ECO:0000259" key="2">
    <source>
        <dbReference type="Pfam" id="PF03551"/>
    </source>
</evidence>
<dbReference type="Pfam" id="PF03551">
    <property type="entry name" value="PadR"/>
    <property type="match status" value="1"/>
</dbReference>
<organism evidence="4 6">
    <name type="scientific">Lacticaseibacillus chiayiensis</name>
    <dbReference type="NCBI Taxonomy" id="2100821"/>
    <lineage>
        <taxon>Bacteria</taxon>
        <taxon>Bacillati</taxon>
        <taxon>Bacillota</taxon>
        <taxon>Bacilli</taxon>
        <taxon>Lactobacillales</taxon>
        <taxon>Lactobacillaceae</taxon>
        <taxon>Lacticaseibacillus</taxon>
    </lineage>
</organism>
<name>A0A4Q1U6C6_9LACO</name>
<reference evidence="4 6" key="1">
    <citation type="submission" date="2017-01" db="EMBL/GenBank/DDBJ databases">
        <title>Lactobacillus chiayiensis sp. nov., a lactic acid bacterium isolated from compost.</title>
        <authorList>
            <person name="Huang C.-H."/>
        </authorList>
    </citation>
    <scope>NUCLEOTIDE SEQUENCE [LARGE SCALE GENOMIC DNA]</scope>
    <source>
        <strain evidence="6">chh01</strain>
        <strain evidence="4">Chh01</strain>
    </source>
</reference>
<reference evidence="5" key="2">
    <citation type="submission" date="2022-10" db="EMBL/GenBank/DDBJ databases">
        <title>Comparative genomic analysis and in-vitro probiotic properties of the potential probiotic L. chiayiensis AACE 3.</title>
        <authorList>
            <person name="Kang X."/>
        </authorList>
    </citation>
    <scope>NUCLEOTIDE SEQUENCE</scope>
    <source>
        <strain evidence="5">AACE 3</strain>
    </source>
</reference>
<feature type="domain" description="Transcription regulator PadR C-terminal" evidence="3">
    <location>
        <begin position="93"/>
        <end position="171"/>
    </location>
</feature>
<evidence type="ECO:0000259" key="3">
    <source>
        <dbReference type="Pfam" id="PF10400"/>
    </source>
</evidence>
<keyword evidence="7" id="KW-1185">Reference proteome</keyword>
<dbReference type="EMBL" id="CP107523">
    <property type="protein sequence ID" value="UYN56595.1"/>
    <property type="molecule type" value="Genomic_DNA"/>
</dbReference>
<dbReference type="InterPro" id="IPR018309">
    <property type="entry name" value="Tscrpt_reg_PadR_C"/>
</dbReference>
<accession>A0A4Q1U6C6</accession>
<evidence type="ECO:0000313" key="7">
    <source>
        <dbReference type="Proteomes" id="UP001164790"/>
    </source>
</evidence>
<dbReference type="OrthoDB" id="9783723at2"/>
<dbReference type="RefSeq" id="WP_129301346.1">
    <property type="nucleotide sequence ID" value="NZ_CP074378.1"/>
</dbReference>
<dbReference type="SUPFAM" id="SSF46785">
    <property type="entry name" value="Winged helix' DNA-binding domain"/>
    <property type="match status" value="1"/>
</dbReference>
<dbReference type="InterPro" id="IPR036388">
    <property type="entry name" value="WH-like_DNA-bd_sf"/>
</dbReference>
<dbReference type="PANTHER" id="PTHR43252">
    <property type="entry name" value="TRANSCRIPTIONAL REGULATOR YQJI"/>
    <property type="match status" value="1"/>
</dbReference>
<dbReference type="Pfam" id="PF10400">
    <property type="entry name" value="Vir_act_alpha_C"/>
    <property type="match status" value="1"/>
</dbReference>
<dbReference type="EMBL" id="MSSM01000008">
    <property type="protein sequence ID" value="RXT27199.1"/>
    <property type="molecule type" value="Genomic_DNA"/>
</dbReference>
<feature type="domain" description="Transcription regulator PadR N-terminal" evidence="2">
    <location>
        <begin position="7"/>
        <end position="80"/>
    </location>
</feature>
<dbReference type="Gene3D" id="1.10.10.10">
    <property type="entry name" value="Winged helix-like DNA-binding domain superfamily/Winged helix DNA-binding domain"/>
    <property type="match status" value="1"/>
</dbReference>
<protein>
    <submittedName>
        <fullName evidence="4">PadR family transcriptional regulator</fullName>
    </submittedName>
</protein>
<dbReference type="Proteomes" id="UP001164790">
    <property type="component" value="Chromosome"/>
</dbReference>
<dbReference type="Gene3D" id="6.10.140.1570">
    <property type="match status" value="1"/>
</dbReference>
<evidence type="ECO:0000313" key="6">
    <source>
        <dbReference type="Proteomes" id="UP000290475"/>
    </source>
</evidence>
<dbReference type="AlphaFoldDB" id="A0A4Q1U6C6"/>
<proteinExistence type="predicted"/>
<dbReference type="InterPro" id="IPR036390">
    <property type="entry name" value="WH_DNA-bd_sf"/>
</dbReference>
<dbReference type="PANTHER" id="PTHR43252:SF6">
    <property type="entry name" value="NEGATIVE TRANSCRIPTION REGULATOR PADR"/>
    <property type="match status" value="1"/>
</dbReference>
<dbReference type="InterPro" id="IPR005149">
    <property type="entry name" value="Tscrpt_reg_PadR_N"/>
</dbReference>
<dbReference type="Proteomes" id="UP000290475">
    <property type="component" value="Unassembled WGS sequence"/>
</dbReference>
<evidence type="ECO:0000313" key="5">
    <source>
        <dbReference type="EMBL" id="UYN56595.1"/>
    </source>
</evidence>
<gene>
    <name evidence="4" type="ORF">BVJ53_04430</name>
    <name evidence="5" type="ORF">OFW50_00345</name>
</gene>
<sequence length="174" mass="20629">MQGKDVVLGLLNQRDMSGYEIKDVFETQLKFFFDGTFGMIYPILRKLEKEGLIQKKHVVQDLKPNKNVYSITDLGKKEFKTYLNSKTVEETFKSDFLMRMYFGQELDRDKMISFIKQEIERKKTNLSELTDNYERWTNNGMNSFQEITFMYGIAYYKSEIKVLNEALEKLDGQD</sequence>
<feature type="coiled-coil region" evidence="1">
    <location>
        <begin position="112"/>
        <end position="173"/>
    </location>
</feature>
<keyword evidence="1" id="KW-0175">Coiled coil</keyword>